<proteinExistence type="inferred from homology"/>
<sequence length="314" mass="36039">MLDTNNYLKPWILNRADPYVLRHTDGFYYFTASVPEYDRLVLRKSATLDGLVDAEETVIWRKHEAGEMGNHIWAPELHFIDGKWYVYFAAGTAEDQWAIRPYVLECGDEDPITGTWVEKGKIKLDFESFSLDATTFEHNGERYLIWAQYKDSDSNLYIAKLANPWTIMGPQALIATPEYEWEIQGFRVNEGPAVLKRNGRIFVTFSASATDHRYCMGLLEASLDADLLDSGSWIKHPFPVFETNEETENYGPGHNSFTVSEDGMTELIVYHARPYKELVGDPLSDPNRHARIQPFSWKEDGTPDFGMPGKYNEK</sequence>
<protein>
    <submittedName>
        <fullName evidence="6">Glycosyl hydrolase</fullName>
    </submittedName>
</protein>
<evidence type="ECO:0000313" key="6">
    <source>
        <dbReference type="EMBL" id="GLX67755.1"/>
    </source>
</evidence>
<dbReference type="Gene3D" id="2.115.10.20">
    <property type="entry name" value="Glycosyl hydrolase domain, family 43"/>
    <property type="match status" value="1"/>
</dbReference>
<dbReference type="PANTHER" id="PTHR43817:SF1">
    <property type="entry name" value="HYDROLASE, FAMILY 43, PUTATIVE (AFU_ORTHOLOGUE AFUA_3G01660)-RELATED"/>
    <property type="match status" value="1"/>
</dbReference>
<evidence type="ECO:0000256" key="5">
    <source>
        <dbReference type="RuleBase" id="RU361187"/>
    </source>
</evidence>
<evidence type="ECO:0000256" key="3">
    <source>
        <dbReference type="ARBA" id="ARBA00022801"/>
    </source>
</evidence>
<evidence type="ECO:0000256" key="4">
    <source>
        <dbReference type="ARBA" id="ARBA00023295"/>
    </source>
</evidence>
<dbReference type="CDD" id="cd18817">
    <property type="entry name" value="GH43f_LbAraf43-like"/>
    <property type="match status" value="1"/>
</dbReference>
<evidence type="ECO:0000256" key="2">
    <source>
        <dbReference type="ARBA" id="ARBA00022729"/>
    </source>
</evidence>
<dbReference type="Pfam" id="PF04616">
    <property type="entry name" value="Glyco_hydro_43"/>
    <property type="match status" value="1"/>
</dbReference>
<evidence type="ECO:0000313" key="7">
    <source>
        <dbReference type="Proteomes" id="UP001157114"/>
    </source>
</evidence>
<evidence type="ECO:0000256" key="1">
    <source>
        <dbReference type="ARBA" id="ARBA00009865"/>
    </source>
</evidence>
<comment type="caution">
    <text evidence="6">The sequence shown here is derived from an EMBL/GenBank/DDBJ whole genome shotgun (WGS) entry which is preliminary data.</text>
</comment>
<dbReference type="Proteomes" id="UP001157114">
    <property type="component" value="Unassembled WGS sequence"/>
</dbReference>
<dbReference type="PANTHER" id="PTHR43817">
    <property type="entry name" value="GLYCOSYL HYDROLASE"/>
    <property type="match status" value="1"/>
</dbReference>
<dbReference type="RefSeq" id="WP_284238505.1">
    <property type="nucleotide sequence ID" value="NZ_BSSQ01000008.1"/>
</dbReference>
<gene>
    <name evidence="6" type="ORF">MU1_21000</name>
</gene>
<dbReference type="PIRSF" id="PIRSF025414">
    <property type="entry name" value="Alpha-L-arabinofuranosidase"/>
    <property type="match status" value="1"/>
</dbReference>
<dbReference type="InterPro" id="IPR006710">
    <property type="entry name" value="Glyco_hydro_43"/>
</dbReference>
<dbReference type="SUPFAM" id="SSF75005">
    <property type="entry name" value="Arabinanase/levansucrase/invertase"/>
    <property type="match status" value="1"/>
</dbReference>
<keyword evidence="2" id="KW-0732">Signal</keyword>
<dbReference type="InterPro" id="IPR023296">
    <property type="entry name" value="Glyco_hydro_beta-prop_sf"/>
</dbReference>
<dbReference type="InterPro" id="IPR016828">
    <property type="entry name" value="Alpha-L-arabinofuranosidase"/>
</dbReference>
<comment type="similarity">
    <text evidence="1 5">Belongs to the glycosyl hydrolase 43 family.</text>
</comment>
<keyword evidence="7" id="KW-1185">Reference proteome</keyword>
<name>A0ABQ6GB65_9BACL</name>
<keyword evidence="3 5" id="KW-0378">Hydrolase</keyword>
<reference evidence="6 7" key="1">
    <citation type="submission" date="2023-03" db="EMBL/GenBank/DDBJ databases">
        <title>Draft genome sequence of the bacteria which degrade cell wall of Tricholomamatutake.</title>
        <authorList>
            <person name="Konishi Y."/>
            <person name="Fukuta Y."/>
            <person name="Shirasaka N."/>
        </authorList>
    </citation>
    <scope>NUCLEOTIDE SEQUENCE [LARGE SCALE GENOMIC DNA]</scope>
    <source>
        <strain evidence="7">mu1</strain>
    </source>
</reference>
<accession>A0ABQ6GB65</accession>
<dbReference type="GO" id="GO:0016787">
    <property type="term" value="F:hydrolase activity"/>
    <property type="evidence" value="ECO:0007669"/>
    <property type="project" value="UniProtKB-KW"/>
</dbReference>
<keyword evidence="4 5" id="KW-0326">Glycosidase</keyword>
<organism evidence="6 7">
    <name type="scientific">Paenibacillus glycanilyticus</name>
    <dbReference type="NCBI Taxonomy" id="126569"/>
    <lineage>
        <taxon>Bacteria</taxon>
        <taxon>Bacillati</taxon>
        <taxon>Bacillota</taxon>
        <taxon>Bacilli</taxon>
        <taxon>Bacillales</taxon>
        <taxon>Paenibacillaceae</taxon>
        <taxon>Paenibacillus</taxon>
    </lineage>
</organism>
<dbReference type="EMBL" id="BSSQ01000008">
    <property type="protein sequence ID" value="GLX67755.1"/>
    <property type="molecule type" value="Genomic_DNA"/>
</dbReference>